<evidence type="ECO:0000259" key="5">
    <source>
        <dbReference type="Pfam" id="PF00329"/>
    </source>
</evidence>
<feature type="region of interest" description="Disordered" evidence="4">
    <location>
        <begin position="253"/>
        <end position="286"/>
    </location>
</feature>
<dbReference type="InterPro" id="IPR037232">
    <property type="entry name" value="NADH_quin_OxRdtase_su_C/D-like"/>
</dbReference>
<evidence type="ECO:0000256" key="4">
    <source>
        <dbReference type="SAM" id="MobiDB-lite"/>
    </source>
</evidence>
<feature type="compositionally biased region" description="Polar residues" evidence="4">
    <location>
        <begin position="86"/>
        <end position="96"/>
    </location>
</feature>
<dbReference type="AlphaFoldDB" id="A0A9X2GPC2"/>
<comment type="function">
    <text evidence="3">NDH-1 shuttles electrons from NADH, via FMN and iron-sulfur (Fe-S) centers, to quinones in the respiratory chain. The immediate electron acceptor for the enzyme in this species is believed to be a menaquinone. Couples the redox reaction to proton translocation (for every two electrons transferred, four hydrogen ions are translocated across the cytoplasmic membrane), and thus conserves the redox energy in a proton gradient.</text>
</comment>
<comment type="catalytic activity">
    <reaction evidence="3">
        <text>a quinone + NADH + 5 H(+)(in) = a quinol + NAD(+) + 4 H(+)(out)</text>
        <dbReference type="Rhea" id="RHEA:57888"/>
        <dbReference type="ChEBI" id="CHEBI:15378"/>
        <dbReference type="ChEBI" id="CHEBI:24646"/>
        <dbReference type="ChEBI" id="CHEBI:57540"/>
        <dbReference type="ChEBI" id="CHEBI:57945"/>
        <dbReference type="ChEBI" id="CHEBI:132124"/>
    </reaction>
</comment>
<dbReference type="PANTHER" id="PTHR10884">
    <property type="entry name" value="NADH DEHYDROGENASE UBIQUINONE IRON-SULFUR PROTEIN 3"/>
    <property type="match status" value="1"/>
</dbReference>
<name>A0A9X2GPC2_9ACTN</name>
<accession>A0A9X2GPC2</accession>
<keyword evidence="3" id="KW-0874">Quinone</keyword>
<organism evidence="6 7">
    <name type="scientific">Nonomuraea thailandensis</name>
    <dbReference type="NCBI Taxonomy" id="1188745"/>
    <lineage>
        <taxon>Bacteria</taxon>
        <taxon>Bacillati</taxon>
        <taxon>Actinomycetota</taxon>
        <taxon>Actinomycetes</taxon>
        <taxon>Streptosporangiales</taxon>
        <taxon>Streptosporangiaceae</taxon>
        <taxon>Nonomuraea</taxon>
    </lineage>
</organism>
<feature type="region of interest" description="Disordered" evidence="4">
    <location>
        <begin position="1"/>
        <end position="98"/>
    </location>
</feature>
<comment type="subcellular location">
    <subcellularLocation>
        <location evidence="3">Cell membrane</location>
        <topology evidence="3">Peripheral membrane protein</topology>
        <orientation evidence="3">Cytoplasmic side</orientation>
    </subcellularLocation>
</comment>
<sequence>MTTNDPGDDDNTPPATNRDTDTPTTSSASDPAADTPTTPSASDPAADTPTTPSASDPAADTPSASDPSSDVAPADVPPAGGEPATTPHTPSPTRAPTQAHIPAQAHIATHITEHFGDRAQISESFGDTTIDVAPTDWLDLLTYVRDTLDFTFFDWLTGVDDPPDTFAVVVHVYNPTAGRRLLLRTHVPKESPHLPTAVDIYRGANWHERETYEMFGVIFDGHPNLVPLLLPDGFEGHPLRKDFILAARVAKPWPGAKEPGESGHGAPSRRKTLPPGVPADWGPPDA</sequence>
<comment type="caution">
    <text evidence="6">The sequence shown here is derived from an EMBL/GenBank/DDBJ whole genome shotgun (WGS) entry which is preliminary data.</text>
</comment>
<evidence type="ECO:0000256" key="1">
    <source>
        <dbReference type="ARBA" id="ARBA00007569"/>
    </source>
</evidence>
<dbReference type="GO" id="GO:0008137">
    <property type="term" value="F:NADH dehydrogenase (ubiquinone) activity"/>
    <property type="evidence" value="ECO:0007669"/>
    <property type="project" value="InterPro"/>
</dbReference>
<evidence type="ECO:0000313" key="6">
    <source>
        <dbReference type="EMBL" id="MCP2362661.1"/>
    </source>
</evidence>
<proteinExistence type="inferred from homology"/>
<keyword evidence="3" id="KW-0520">NAD</keyword>
<dbReference type="PANTHER" id="PTHR10884:SF14">
    <property type="entry name" value="NADH DEHYDROGENASE [UBIQUINONE] IRON-SULFUR PROTEIN 3, MITOCHONDRIAL"/>
    <property type="match status" value="1"/>
</dbReference>
<reference evidence="6" key="1">
    <citation type="submission" date="2022-06" db="EMBL/GenBank/DDBJ databases">
        <title>Sequencing the genomes of 1000 actinobacteria strains.</title>
        <authorList>
            <person name="Klenk H.-P."/>
        </authorList>
    </citation>
    <scope>NUCLEOTIDE SEQUENCE</scope>
    <source>
        <strain evidence="6">DSM 46694</strain>
    </source>
</reference>
<dbReference type="GO" id="GO:0048038">
    <property type="term" value="F:quinone binding"/>
    <property type="evidence" value="ECO:0007669"/>
    <property type="project" value="UniProtKB-KW"/>
</dbReference>
<dbReference type="GO" id="GO:0005886">
    <property type="term" value="C:plasma membrane"/>
    <property type="evidence" value="ECO:0007669"/>
    <property type="project" value="UniProtKB-SubCell"/>
</dbReference>
<feature type="domain" description="NADH:ubiquinone oxidoreductase 30kDa subunit" evidence="5">
    <location>
        <begin position="130"/>
        <end position="247"/>
    </location>
</feature>
<dbReference type="InterPro" id="IPR010218">
    <property type="entry name" value="NADH_DH_suC"/>
</dbReference>
<dbReference type="EC" id="7.1.1.-" evidence="3"/>
<dbReference type="Pfam" id="PF00329">
    <property type="entry name" value="Complex1_30kDa"/>
    <property type="match status" value="1"/>
</dbReference>
<feature type="compositionally biased region" description="Low complexity" evidence="4">
    <location>
        <begin position="12"/>
        <end position="79"/>
    </location>
</feature>
<dbReference type="InterPro" id="IPR001268">
    <property type="entry name" value="NADH_UbQ_OxRdtase_30kDa_su"/>
</dbReference>
<keyword evidence="7" id="KW-1185">Reference proteome</keyword>
<comment type="subunit">
    <text evidence="3">NDH-1 is composed of 14 different subunits. Subunits NuoB, C, D, E, F, and G constitute the peripheral sector of the complex.</text>
</comment>
<comment type="similarity">
    <text evidence="1 3">Belongs to the complex I 30 kDa subunit family.</text>
</comment>
<feature type="compositionally biased region" description="Acidic residues" evidence="4">
    <location>
        <begin position="1"/>
        <end position="11"/>
    </location>
</feature>
<keyword evidence="3" id="KW-1278">Translocase</keyword>
<keyword evidence="3" id="KW-1003">Cell membrane</keyword>
<evidence type="ECO:0000256" key="3">
    <source>
        <dbReference type="HAMAP-Rule" id="MF_01357"/>
    </source>
</evidence>
<protein>
    <recommendedName>
        <fullName evidence="3">NADH-quinone oxidoreductase subunit C</fullName>
        <ecNumber evidence="3">7.1.1.-</ecNumber>
    </recommendedName>
    <alternativeName>
        <fullName evidence="3">NADH dehydrogenase I subunit C</fullName>
    </alternativeName>
    <alternativeName>
        <fullName evidence="3">NDH-1 subunit C</fullName>
    </alternativeName>
</protein>
<dbReference type="Proteomes" id="UP001139648">
    <property type="component" value="Unassembled WGS sequence"/>
</dbReference>
<dbReference type="Gene3D" id="3.30.460.80">
    <property type="entry name" value="NADH:ubiquinone oxidoreductase, 30kDa subunit"/>
    <property type="match status" value="1"/>
</dbReference>
<dbReference type="SUPFAM" id="SSF143243">
    <property type="entry name" value="Nqo5-like"/>
    <property type="match status" value="1"/>
</dbReference>
<dbReference type="RefSeq" id="WP_308210848.1">
    <property type="nucleotide sequence ID" value="NZ_BAABKA010000047.1"/>
</dbReference>
<dbReference type="EMBL" id="JAMZEB010000002">
    <property type="protein sequence ID" value="MCP2362661.1"/>
    <property type="molecule type" value="Genomic_DNA"/>
</dbReference>
<gene>
    <name evidence="3" type="primary">nuoC</name>
    <name evidence="6" type="ORF">HD597_009681</name>
</gene>
<evidence type="ECO:0000313" key="7">
    <source>
        <dbReference type="Proteomes" id="UP001139648"/>
    </source>
</evidence>
<dbReference type="GO" id="GO:0050136">
    <property type="term" value="F:NADH dehydrogenase (quinone) (non-electrogenic) activity"/>
    <property type="evidence" value="ECO:0007669"/>
    <property type="project" value="UniProtKB-UniRule"/>
</dbReference>
<keyword evidence="2 3" id="KW-0813">Transport</keyword>
<keyword evidence="3" id="KW-0472">Membrane</keyword>
<dbReference type="HAMAP" id="MF_01357">
    <property type="entry name" value="NDH1_NuoC"/>
    <property type="match status" value="1"/>
</dbReference>
<evidence type="ECO:0000256" key="2">
    <source>
        <dbReference type="ARBA" id="ARBA00022448"/>
    </source>
</evidence>